<dbReference type="Gene3D" id="3.40.50.300">
    <property type="entry name" value="P-loop containing nucleotide triphosphate hydrolases"/>
    <property type="match status" value="1"/>
</dbReference>
<organism evidence="5 6">
    <name type="scientific">Candidatus Thiodiazotropha taylori</name>
    <dbReference type="NCBI Taxonomy" id="2792791"/>
    <lineage>
        <taxon>Bacteria</taxon>
        <taxon>Pseudomonadati</taxon>
        <taxon>Pseudomonadota</taxon>
        <taxon>Gammaproteobacteria</taxon>
        <taxon>Chromatiales</taxon>
        <taxon>Sedimenticolaceae</taxon>
        <taxon>Candidatus Thiodiazotropha</taxon>
    </lineage>
</organism>
<evidence type="ECO:0000256" key="3">
    <source>
        <dbReference type="SAM" id="Coils"/>
    </source>
</evidence>
<dbReference type="InterPro" id="IPR027417">
    <property type="entry name" value="P-loop_NTPase"/>
</dbReference>
<proteinExistence type="predicted"/>
<feature type="domain" description="Sulfotransferase" evidence="4">
    <location>
        <begin position="6"/>
        <end position="225"/>
    </location>
</feature>
<dbReference type="InterPro" id="IPR037359">
    <property type="entry name" value="NST/OST"/>
</dbReference>
<evidence type="ECO:0000256" key="2">
    <source>
        <dbReference type="ARBA" id="ARBA00023180"/>
    </source>
</evidence>
<dbReference type="AlphaFoldDB" id="A0A944M9V6"/>
<accession>A0A944M9V6</accession>
<evidence type="ECO:0000256" key="1">
    <source>
        <dbReference type="ARBA" id="ARBA00022679"/>
    </source>
</evidence>
<name>A0A944M9V6_9GAMM</name>
<sequence>MYSELPNLIIAGAPKAGTSSVHNWIADHPQAHGSTEKETYYFVDQGTHMFRENANIKHGLERYKQYFKISKLEKPTIILESTPSYMYNQAALKYIPDLPTEPKCLFILREPSEQIYSLYQYFKNNWNWIPHNITFVEYLNSVRNKTASYRGNELADNAISYAKYIDYLLLWREKLDEERMMVLTFDELKRDEKEFTKKVASWLSLDPSFYDTYGFPRDNETYAAKSTNLQKLNIALRSRLPKGRMYNWLKSIYRQVNTSKSKGPSGEEKNSMEELKNEFVEANQRLADTFDLDLRGWS</sequence>
<dbReference type="Pfam" id="PF00685">
    <property type="entry name" value="Sulfotransfer_1"/>
    <property type="match status" value="1"/>
</dbReference>
<keyword evidence="2" id="KW-0325">Glycoprotein</keyword>
<dbReference type="PANTHER" id="PTHR10605">
    <property type="entry name" value="HEPARAN SULFATE SULFOTRANSFERASE"/>
    <property type="match status" value="1"/>
</dbReference>
<reference evidence="5 6" key="1">
    <citation type="submission" date="2021-05" db="EMBL/GenBank/DDBJ databases">
        <title>Genetic and Functional Diversity in Clade A Lucinid endosymbionts from the Bahamas.</title>
        <authorList>
            <person name="Giani N.M."/>
            <person name="Engel A.S."/>
            <person name="Campbell B.J."/>
        </authorList>
    </citation>
    <scope>NUCLEOTIDE SEQUENCE [LARGE SCALE GENOMIC DNA]</scope>
    <source>
        <strain evidence="5">LUC16012Gg_MoonRockCtena</strain>
    </source>
</reference>
<keyword evidence="1" id="KW-0808">Transferase</keyword>
<feature type="coiled-coil region" evidence="3">
    <location>
        <begin position="265"/>
        <end position="292"/>
    </location>
</feature>
<keyword evidence="3" id="KW-0175">Coiled coil</keyword>
<evidence type="ECO:0000313" key="5">
    <source>
        <dbReference type="EMBL" id="MBT2990641.1"/>
    </source>
</evidence>
<dbReference type="PANTHER" id="PTHR10605:SF56">
    <property type="entry name" value="BIFUNCTIONAL HEPARAN SULFATE N-DEACETYLASE_N-SULFOTRANSFERASE"/>
    <property type="match status" value="1"/>
</dbReference>
<gene>
    <name evidence="5" type="ORF">KME65_16920</name>
</gene>
<evidence type="ECO:0000313" key="6">
    <source>
        <dbReference type="Proteomes" id="UP000770889"/>
    </source>
</evidence>
<dbReference type="Proteomes" id="UP000770889">
    <property type="component" value="Unassembled WGS sequence"/>
</dbReference>
<evidence type="ECO:0000259" key="4">
    <source>
        <dbReference type="Pfam" id="PF00685"/>
    </source>
</evidence>
<dbReference type="SUPFAM" id="SSF52540">
    <property type="entry name" value="P-loop containing nucleoside triphosphate hydrolases"/>
    <property type="match status" value="1"/>
</dbReference>
<protein>
    <submittedName>
        <fullName evidence="5">Sulfotransferase domain-containing protein</fullName>
    </submittedName>
</protein>
<comment type="caution">
    <text evidence="5">The sequence shown here is derived from an EMBL/GenBank/DDBJ whole genome shotgun (WGS) entry which is preliminary data.</text>
</comment>
<dbReference type="EMBL" id="JAHHGM010000019">
    <property type="protein sequence ID" value="MBT2990641.1"/>
    <property type="molecule type" value="Genomic_DNA"/>
</dbReference>
<dbReference type="GO" id="GO:0008146">
    <property type="term" value="F:sulfotransferase activity"/>
    <property type="evidence" value="ECO:0007669"/>
    <property type="project" value="InterPro"/>
</dbReference>
<dbReference type="InterPro" id="IPR000863">
    <property type="entry name" value="Sulfotransferase_dom"/>
</dbReference>